<dbReference type="AlphaFoldDB" id="E2A2I9"/>
<dbReference type="EMBL" id="GL436042">
    <property type="protein sequence ID" value="EFN72350.1"/>
    <property type="molecule type" value="Genomic_DNA"/>
</dbReference>
<dbReference type="InParanoid" id="E2A2I9"/>
<name>E2A2I9_CAMFO</name>
<reference evidence="1 2" key="1">
    <citation type="journal article" date="2010" name="Science">
        <title>Genomic comparison of the ants Camponotus floridanus and Harpegnathos saltator.</title>
        <authorList>
            <person name="Bonasio R."/>
            <person name="Zhang G."/>
            <person name="Ye C."/>
            <person name="Mutti N.S."/>
            <person name="Fang X."/>
            <person name="Qin N."/>
            <person name="Donahue G."/>
            <person name="Yang P."/>
            <person name="Li Q."/>
            <person name="Li C."/>
            <person name="Zhang P."/>
            <person name="Huang Z."/>
            <person name="Berger S.L."/>
            <person name="Reinberg D."/>
            <person name="Wang J."/>
            <person name="Liebig J."/>
        </authorList>
    </citation>
    <scope>NUCLEOTIDE SEQUENCE [LARGE SCALE GENOMIC DNA]</scope>
    <source>
        <strain evidence="2">C129</strain>
    </source>
</reference>
<feature type="non-terminal residue" evidence="1">
    <location>
        <position position="55"/>
    </location>
</feature>
<feature type="non-terminal residue" evidence="1">
    <location>
        <position position="1"/>
    </location>
</feature>
<proteinExistence type="predicted"/>
<accession>E2A2I9</accession>
<protein>
    <submittedName>
        <fullName evidence="1">Uncharacterized protein</fullName>
    </submittedName>
</protein>
<evidence type="ECO:0000313" key="2">
    <source>
        <dbReference type="Proteomes" id="UP000000311"/>
    </source>
</evidence>
<keyword evidence="2" id="KW-1185">Reference proteome</keyword>
<dbReference type="Proteomes" id="UP000000311">
    <property type="component" value="Unassembled WGS sequence"/>
</dbReference>
<evidence type="ECO:0000313" key="1">
    <source>
        <dbReference type="EMBL" id="EFN72350.1"/>
    </source>
</evidence>
<sequence length="55" mass="6931">HDNLTIKYNFVLIFYWLKRYRLIYKQNKFLSLLKEKLILERQITIIVQYFLSYVS</sequence>
<gene>
    <name evidence="1" type="ORF">EAG_00200</name>
</gene>
<organism evidence="2">
    <name type="scientific">Camponotus floridanus</name>
    <name type="common">Florida carpenter ant</name>
    <dbReference type="NCBI Taxonomy" id="104421"/>
    <lineage>
        <taxon>Eukaryota</taxon>
        <taxon>Metazoa</taxon>
        <taxon>Ecdysozoa</taxon>
        <taxon>Arthropoda</taxon>
        <taxon>Hexapoda</taxon>
        <taxon>Insecta</taxon>
        <taxon>Pterygota</taxon>
        <taxon>Neoptera</taxon>
        <taxon>Endopterygota</taxon>
        <taxon>Hymenoptera</taxon>
        <taxon>Apocrita</taxon>
        <taxon>Aculeata</taxon>
        <taxon>Formicoidea</taxon>
        <taxon>Formicidae</taxon>
        <taxon>Formicinae</taxon>
        <taxon>Camponotus</taxon>
    </lineage>
</organism>